<dbReference type="EMBL" id="BK015823">
    <property type="protein sequence ID" value="DAE26810.1"/>
    <property type="molecule type" value="Genomic_DNA"/>
</dbReference>
<accession>A0A8S5R6M2</accession>
<name>A0A8S5R6M2_9VIRU</name>
<protein>
    <submittedName>
        <fullName evidence="1">Uncharacterized protein</fullName>
    </submittedName>
</protein>
<proteinExistence type="predicted"/>
<organism evidence="1">
    <name type="scientific">virus sp. ctCsQ3</name>
    <dbReference type="NCBI Taxonomy" id="2826794"/>
    <lineage>
        <taxon>Viruses</taxon>
    </lineage>
</organism>
<evidence type="ECO:0000313" key="1">
    <source>
        <dbReference type="EMBL" id="DAE26810.1"/>
    </source>
</evidence>
<reference evidence="1" key="1">
    <citation type="journal article" date="2021" name="Proc. Natl. Acad. Sci. U.S.A.">
        <title>A Catalog of Tens of Thousands of Viruses from Human Metagenomes Reveals Hidden Associations with Chronic Diseases.</title>
        <authorList>
            <person name="Tisza M.J."/>
            <person name="Buck C.B."/>
        </authorList>
    </citation>
    <scope>NUCLEOTIDE SEQUENCE</scope>
    <source>
        <strain evidence="1">CtCsQ3</strain>
    </source>
</reference>
<sequence length="90" mass="9895">MRLINADELKEELSQQWFIDILLTKTGSNDMLSTLAEKIDSQSTAYDVDEVVEQLEAEKGTYFDGLPCEGTKITVNAAIEIVKAGGIDGR</sequence>